<keyword evidence="1" id="KW-0560">Oxidoreductase</keyword>
<dbReference type="AlphaFoldDB" id="A4GAJ4"/>
<name>A4GAJ4_HERAR</name>
<dbReference type="KEGG" id="har:HEAR3430"/>
<accession>A4GAJ4</accession>
<keyword evidence="2" id="KW-1185">Reference proteome</keyword>
<sequence length="77" mass="8758">MSHTNHSTVDNLVTMANQIGDFFETMTDRTQSLKDISGHLKRSWAPPMRRKLMEHVEHGGDGLKDIVLEALRTNKVI</sequence>
<dbReference type="eggNOG" id="ENOG5032Z86">
    <property type="taxonomic scope" value="Bacteria"/>
</dbReference>
<reference evidence="1 2" key="1">
    <citation type="journal article" date="2007" name="PLoS Genet.">
        <title>A tale of two oxidation states: bacterial colonization of arsenic-rich environments.</title>
        <authorList>
            <person name="Muller D."/>
            <person name="Medigue C."/>
            <person name="Koechler S."/>
            <person name="Barbe V."/>
            <person name="Barakat M."/>
            <person name="Talla E."/>
            <person name="Bonnefoy V."/>
            <person name="Krin E."/>
            <person name="Arsene-Ploetze F."/>
            <person name="Carapito C."/>
            <person name="Chandler M."/>
            <person name="Cournoyer B."/>
            <person name="Cruveiller S."/>
            <person name="Dossat C."/>
            <person name="Duval S."/>
            <person name="Heymann M."/>
            <person name="Leize E."/>
            <person name="Lieutaud A."/>
            <person name="Lievremont D."/>
            <person name="Makita Y."/>
            <person name="Mangenot S."/>
            <person name="Nitschke W."/>
            <person name="Ortet P."/>
            <person name="Perdrial N."/>
            <person name="Schoepp B."/>
            <person name="Siguier N."/>
            <person name="Simeonova D.D."/>
            <person name="Rouy Z."/>
            <person name="Segurens B."/>
            <person name="Turlin E."/>
            <person name="Vallenet D."/>
            <person name="Van Dorsselaer A."/>
            <person name="Weiss S."/>
            <person name="Weissenbach J."/>
            <person name="Lett M.C."/>
            <person name="Danchin A."/>
            <person name="Bertin P.N."/>
        </authorList>
    </citation>
    <scope>NUCLEOTIDE SEQUENCE [LARGE SCALE GENOMIC DNA]</scope>
    <source>
        <strain evidence="2">ULPAs1</strain>
    </source>
</reference>
<organism evidence="1 2">
    <name type="scientific">Herminiimonas arsenicoxydans</name>
    <dbReference type="NCBI Taxonomy" id="204773"/>
    <lineage>
        <taxon>Bacteria</taxon>
        <taxon>Pseudomonadati</taxon>
        <taxon>Pseudomonadota</taxon>
        <taxon>Betaproteobacteria</taxon>
        <taxon>Burkholderiales</taxon>
        <taxon>Oxalobacteraceae</taxon>
        <taxon>Herminiimonas</taxon>
    </lineage>
</organism>
<dbReference type="Proteomes" id="UP000006697">
    <property type="component" value="Chromosome"/>
</dbReference>
<dbReference type="InterPro" id="IPR021074">
    <property type="entry name" value="Formate_DH_dsu"/>
</dbReference>
<dbReference type="EMBL" id="CU207211">
    <property type="protein sequence ID" value="CAL63531.1"/>
    <property type="molecule type" value="Genomic_DNA"/>
</dbReference>
<dbReference type="GO" id="GO:0016491">
    <property type="term" value="F:oxidoreductase activity"/>
    <property type="evidence" value="ECO:0007669"/>
    <property type="project" value="UniProtKB-KW"/>
</dbReference>
<dbReference type="OrthoDB" id="8527650at2"/>
<dbReference type="Pfam" id="PF11390">
    <property type="entry name" value="FdsD"/>
    <property type="match status" value="1"/>
</dbReference>
<proteinExistence type="predicted"/>
<protein>
    <submittedName>
        <fullName evidence="1">NAD-dependent formate dehydrogenase delta subunit</fullName>
        <ecNumber evidence="1">1.2.1.2</ecNumber>
    </submittedName>
</protein>
<dbReference type="EC" id="1.2.1.2" evidence="1"/>
<dbReference type="HOGENOM" id="CLU_166802_0_0_4"/>
<dbReference type="STRING" id="204773.HEAR3430"/>
<gene>
    <name evidence="1" type="primary">fdsD</name>
    <name evidence="1" type="ordered locus">HEAR3430</name>
</gene>
<evidence type="ECO:0000313" key="2">
    <source>
        <dbReference type="Proteomes" id="UP000006697"/>
    </source>
</evidence>
<evidence type="ECO:0000313" key="1">
    <source>
        <dbReference type="EMBL" id="CAL63531.1"/>
    </source>
</evidence>